<keyword evidence="1" id="KW-0175">Coiled coil</keyword>
<evidence type="ECO:0000256" key="1">
    <source>
        <dbReference type="SAM" id="Coils"/>
    </source>
</evidence>
<evidence type="ECO:0000313" key="3">
    <source>
        <dbReference type="EMBL" id="KAL0481544.1"/>
    </source>
</evidence>
<sequence>MSEKTFEAVLGRIQSIHNKEIQKLQQELKNIQTLIIEENEGWNSDKKDLVNRQNIAQQKLNAVNKQYNLHRMEAKLHYNNYSNLKSKISHKRPTSGSPSENMLKSKRAKTNSNQSRSRDSVRSTPMTIIDLDDSQLLASEYSDDDILVSQNSTVL</sequence>
<reference evidence="3 4" key="1">
    <citation type="submission" date="2024-03" db="EMBL/GenBank/DDBJ databases">
        <title>The Acrasis kona genome and developmental transcriptomes reveal deep origins of eukaryotic multicellular pathways.</title>
        <authorList>
            <person name="Sheikh S."/>
            <person name="Fu C.-J."/>
            <person name="Brown M.W."/>
            <person name="Baldauf S.L."/>
        </authorList>
    </citation>
    <scope>NUCLEOTIDE SEQUENCE [LARGE SCALE GENOMIC DNA]</scope>
    <source>
        <strain evidence="3 4">ATCC MYA-3509</strain>
    </source>
</reference>
<dbReference type="AlphaFoldDB" id="A0AAW2YY15"/>
<proteinExistence type="predicted"/>
<comment type="caution">
    <text evidence="3">The sequence shown here is derived from an EMBL/GenBank/DDBJ whole genome shotgun (WGS) entry which is preliminary data.</text>
</comment>
<keyword evidence="4" id="KW-1185">Reference proteome</keyword>
<protein>
    <submittedName>
        <fullName evidence="3">Chaperone protein ClpB</fullName>
    </submittedName>
</protein>
<evidence type="ECO:0000256" key="2">
    <source>
        <dbReference type="SAM" id="MobiDB-lite"/>
    </source>
</evidence>
<feature type="coiled-coil region" evidence="1">
    <location>
        <begin position="14"/>
        <end position="66"/>
    </location>
</feature>
<name>A0AAW2YY15_9EUKA</name>
<dbReference type="Proteomes" id="UP001431209">
    <property type="component" value="Unassembled WGS sequence"/>
</dbReference>
<feature type="region of interest" description="Disordered" evidence="2">
    <location>
        <begin position="84"/>
        <end position="126"/>
    </location>
</feature>
<dbReference type="EMBL" id="JAOPGA020000769">
    <property type="protein sequence ID" value="KAL0481544.1"/>
    <property type="molecule type" value="Genomic_DNA"/>
</dbReference>
<organism evidence="3 4">
    <name type="scientific">Acrasis kona</name>
    <dbReference type="NCBI Taxonomy" id="1008807"/>
    <lineage>
        <taxon>Eukaryota</taxon>
        <taxon>Discoba</taxon>
        <taxon>Heterolobosea</taxon>
        <taxon>Tetramitia</taxon>
        <taxon>Eutetramitia</taxon>
        <taxon>Acrasidae</taxon>
        <taxon>Acrasis</taxon>
    </lineage>
</organism>
<evidence type="ECO:0000313" key="4">
    <source>
        <dbReference type="Proteomes" id="UP001431209"/>
    </source>
</evidence>
<accession>A0AAW2YY15</accession>
<gene>
    <name evidence="3" type="ORF">AKO1_012308</name>
</gene>